<gene>
    <name evidence="2" type="ORF">J2S04_002557</name>
</gene>
<name>A0ABT9LZA0_9BACL</name>
<organism evidence="2 3">
    <name type="scientific">Alicyclobacillus tolerans</name>
    <dbReference type="NCBI Taxonomy" id="90970"/>
    <lineage>
        <taxon>Bacteria</taxon>
        <taxon>Bacillati</taxon>
        <taxon>Bacillota</taxon>
        <taxon>Bacilli</taxon>
        <taxon>Bacillales</taxon>
        <taxon>Alicyclobacillaceae</taxon>
        <taxon>Alicyclobacillus</taxon>
    </lineage>
</organism>
<evidence type="ECO:0000313" key="3">
    <source>
        <dbReference type="Proteomes" id="UP001229209"/>
    </source>
</evidence>
<feature type="transmembrane region" description="Helical" evidence="1">
    <location>
        <begin position="98"/>
        <end position="120"/>
    </location>
</feature>
<sequence length="160" mass="17725">MDSRKKSSLRMRSLIMVQLVILGIQLLVGIIVNLWVAIPNSHPGVQASNYFVGLWEGIGWATAHTTWSLQLHIVVGFILWILSLVLIIWAIRLGRRKFILLMTLSWVGITGAGFNGGSFLNYGHNFSSFLMTIGFTLASASYAIACISENSRQTNLADEE</sequence>
<feature type="transmembrane region" description="Helical" evidence="1">
    <location>
        <begin position="14"/>
        <end position="38"/>
    </location>
</feature>
<feature type="transmembrane region" description="Helical" evidence="1">
    <location>
        <begin position="69"/>
        <end position="91"/>
    </location>
</feature>
<accession>A0ABT9LZA0</accession>
<dbReference type="Proteomes" id="UP001229209">
    <property type="component" value="Unassembled WGS sequence"/>
</dbReference>
<keyword evidence="1" id="KW-1133">Transmembrane helix</keyword>
<keyword evidence="3" id="KW-1185">Reference proteome</keyword>
<comment type="caution">
    <text evidence="2">The sequence shown here is derived from an EMBL/GenBank/DDBJ whole genome shotgun (WGS) entry which is preliminary data.</text>
</comment>
<protein>
    <recommendedName>
        <fullName evidence="4">DUF2127 domain-containing protein</fullName>
    </recommendedName>
</protein>
<dbReference type="EMBL" id="JAURUO010000017">
    <property type="protein sequence ID" value="MDP9729583.1"/>
    <property type="molecule type" value="Genomic_DNA"/>
</dbReference>
<evidence type="ECO:0008006" key="4">
    <source>
        <dbReference type="Google" id="ProtNLM"/>
    </source>
</evidence>
<keyword evidence="1" id="KW-0472">Membrane</keyword>
<reference evidence="2 3" key="1">
    <citation type="submission" date="2023-07" db="EMBL/GenBank/DDBJ databases">
        <title>Genomic Encyclopedia of Type Strains, Phase IV (KMG-IV): sequencing the most valuable type-strain genomes for metagenomic binning, comparative biology and taxonomic classification.</title>
        <authorList>
            <person name="Goeker M."/>
        </authorList>
    </citation>
    <scope>NUCLEOTIDE SEQUENCE [LARGE SCALE GENOMIC DNA]</scope>
    <source>
        <strain evidence="2 3">DSM 25924</strain>
    </source>
</reference>
<evidence type="ECO:0000313" key="2">
    <source>
        <dbReference type="EMBL" id="MDP9729583.1"/>
    </source>
</evidence>
<evidence type="ECO:0000256" key="1">
    <source>
        <dbReference type="SAM" id="Phobius"/>
    </source>
</evidence>
<keyword evidence="1" id="KW-0812">Transmembrane</keyword>
<dbReference type="RefSeq" id="WP_238413448.1">
    <property type="nucleotide sequence ID" value="NZ_JAURUO010000017.1"/>
</dbReference>
<feature type="transmembrane region" description="Helical" evidence="1">
    <location>
        <begin position="126"/>
        <end position="147"/>
    </location>
</feature>
<proteinExistence type="predicted"/>